<comment type="caution">
    <text evidence="3">The sequence shown here is derived from an EMBL/GenBank/DDBJ whole genome shotgun (WGS) entry which is preliminary data.</text>
</comment>
<organism evidence="3 4">
    <name type="scientific">Quercus rubra</name>
    <name type="common">Northern red oak</name>
    <name type="synonym">Quercus borealis</name>
    <dbReference type="NCBI Taxonomy" id="3512"/>
    <lineage>
        <taxon>Eukaryota</taxon>
        <taxon>Viridiplantae</taxon>
        <taxon>Streptophyta</taxon>
        <taxon>Embryophyta</taxon>
        <taxon>Tracheophyta</taxon>
        <taxon>Spermatophyta</taxon>
        <taxon>Magnoliopsida</taxon>
        <taxon>eudicotyledons</taxon>
        <taxon>Gunneridae</taxon>
        <taxon>Pentapetalae</taxon>
        <taxon>rosids</taxon>
        <taxon>fabids</taxon>
        <taxon>Fagales</taxon>
        <taxon>Fagaceae</taxon>
        <taxon>Quercus</taxon>
    </lineage>
</organism>
<accession>A0AAN7G265</accession>
<feature type="region of interest" description="Disordered" evidence="2">
    <location>
        <begin position="126"/>
        <end position="148"/>
    </location>
</feature>
<gene>
    <name evidence="3" type="ORF">RGQ29_010085</name>
</gene>
<dbReference type="PANTHER" id="PTHR31996:SF2">
    <property type="entry name" value="COILED-COIL DOMAIN-CONTAINING PROTEIN 115"/>
    <property type="match status" value="1"/>
</dbReference>
<dbReference type="Pfam" id="PF21730">
    <property type="entry name" value="Vma22_CCDC115"/>
    <property type="match status" value="1"/>
</dbReference>
<dbReference type="GO" id="GO:0070072">
    <property type="term" value="P:vacuolar proton-transporting V-type ATPase complex assembly"/>
    <property type="evidence" value="ECO:0007669"/>
    <property type="project" value="InterPro"/>
</dbReference>
<feature type="region of interest" description="Disordered" evidence="2">
    <location>
        <begin position="1"/>
        <end position="26"/>
    </location>
</feature>
<dbReference type="EMBL" id="JAXUIC010000002">
    <property type="protein sequence ID" value="KAK4600269.1"/>
    <property type="molecule type" value="Genomic_DNA"/>
</dbReference>
<dbReference type="Proteomes" id="UP001324115">
    <property type="component" value="Unassembled WGS sequence"/>
</dbReference>
<feature type="compositionally biased region" description="Polar residues" evidence="2">
    <location>
        <begin position="129"/>
        <end position="148"/>
    </location>
</feature>
<evidence type="ECO:0000313" key="3">
    <source>
        <dbReference type="EMBL" id="KAK4600269.1"/>
    </source>
</evidence>
<keyword evidence="4" id="KW-1185">Reference proteome</keyword>
<evidence type="ECO:0000313" key="4">
    <source>
        <dbReference type="Proteomes" id="UP001324115"/>
    </source>
</evidence>
<name>A0AAN7G265_QUERU</name>
<reference evidence="3 4" key="1">
    <citation type="journal article" date="2023" name="G3 (Bethesda)">
        <title>A haplotype-resolved chromosome-scale genome for Quercus rubra L. provides insights into the genetics of adaptive traits for red oak species.</title>
        <authorList>
            <person name="Kapoor B."/>
            <person name="Jenkins J."/>
            <person name="Schmutz J."/>
            <person name="Zhebentyayeva T."/>
            <person name="Kuelheim C."/>
            <person name="Coggeshall M."/>
            <person name="Heim C."/>
            <person name="Lasky J.R."/>
            <person name="Leites L."/>
            <person name="Islam-Faridi N."/>
            <person name="Romero-Severson J."/>
            <person name="DeLeo V.L."/>
            <person name="Lucas S.M."/>
            <person name="Lazic D."/>
            <person name="Gailing O."/>
            <person name="Carlson J."/>
            <person name="Staton M."/>
        </authorList>
    </citation>
    <scope>NUCLEOTIDE SEQUENCE [LARGE SCALE GENOMIC DNA]</scope>
    <source>
        <strain evidence="3">Pseudo-F2</strain>
    </source>
</reference>
<protein>
    <recommendedName>
        <fullName evidence="1">Vacuolar ATPase assembly protein VMA22</fullName>
    </recommendedName>
</protein>
<dbReference type="AlphaFoldDB" id="A0AAN7G265"/>
<proteinExistence type="predicted"/>
<evidence type="ECO:0000256" key="2">
    <source>
        <dbReference type="SAM" id="MobiDB-lite"/>
    </source>
</evidence>
<dbReference type="InterPro" id="IPR040357">
    <property type="entry name" value="Vma22/CCDC115"/>
</dbReference>
<sequence length="244" mass="27361">MEEEEDQSLSFSEVVEEQQGQRGSEEENVVQFLDSLDSYLTLFDSLSSTLRQGWLELASARHSMGVSRINGTLLDLKPHSAATTLQVSEPDVDYMVGQPHFKLSKWASSNNENCCFGEEKIREDKLQTKSDSPQLRNRSQFSGTPATNGASLIVDDQVSVSQALMFSYNKEVQKERSKSLSMFGTLVSPKLRSAQLSFETALETLVEIANMRSTMFSTSDQIRKEMAGPRDDNKRYCIAEEVCD</sequence>
<dbReference type="PANTHER" id="PTHR31996">
    <property type="entry name" value="COILED-COIL DOMAIN-CONTAINING PROTEIN 115"/>
    <property type="match status" value="1"/>
</dbReference>
<evidence type="ECO:0000256" key="1">
    <source>
        <dbReference type="ARBA" id="ARBA00093634"/>
    </source>
</evidence>
<dbReference type="GO" id="GO:0051082">
    <property type="term" value="F:unfolded protein binding"/>
    <property type="evidence" value="ECO:0007669"/>
    <property type="project" value="TreeGrafter"/>
</dbReference>